<dbReference type="Gene3D" id="1.20.1050.10">
    <property type="match status" value="1"/>
</dbReference>
<name>A0AAV4GKT5_9GAST</name>
<evidence type="ECO:0000313" key="4">
    <source>
        <dbReference type="Proteomes" id="UP000762676"/>
    </source>
</evidence>
<dbReference type="SUPFAM" id="SSF47616">
    <property type="entry name" value="GST C-terminal domain-like"/>
    <property type="match status" value="1"/>
</dbReference>
<keyword evidence="4" id="KW-1185">Reference proteome</keyword>
<evidence type="ECO:0000313" key="3">
    <source>
        <dbReference type="EMBL" id="GFR86143.1"/>
    </source>
</evidence>
<proteinExistence type="predicted"/>
<feature type="domain" description="GST C-terminal" evidence="2">
    <location>
        <begin position="81"/>
        <end position="204"/>
    </location>
</feature>
<dbReference type="PANTHER" id="PTHR11571:SF150">
    <property type="entry name" value="GLUTATHIONE S-TRANSFERASE"/>
    <property type="match status" value="1"/>
</dbReference>
<accession>A0AAV4GKT5</accession>
<dbReference type="Pfam" id="PF14497">
    <property type="entry name" value="GST_C_3"/>
    <property type="match status" value="1"/>
</dbReference>
<dbReference type="Gene3D" id="3.40.30.10">
    <property type="entry name" value="Glutaredoxin"/>
    <property type="match status" value="1"/>
</dbReference>
<dbReference type="PANTHER" id="PTHR11571">
    <property type="entry name" value="GLUTATHIONE S-TRANSFERASE"/>
    <property type="match status" value="1"/>
</dbReference>
<evidence type="ECO:0000259" key="1">
    <source>
        <dbReference type="PROSITE" id="PS50404"/>
    </source>
</evidence>
<dbReference type="InterPro" id="IPR010987">
    <property type="entry name" value="Glutathione-S-Trfase_C-like"/>
</dbReference>
<sequence length="204" mass="23204">MSKPKMTYFKYRGRGELSRLVMAAAGKELEQNIVDVPSWLKIKPTTFFQRVPFIEIDGEEYHQGNAIATYLARENGLYGETNLECLMIDQVVQLKEDLLLEEIKTFVGSDEGKDQAAKDLRETVYPRIMQIFDKLIKQNPAKSGFLIGDKMTLADLAILEASQSCFQSNPRFLSSFPDLMRLREKVAAADGVRQYLATRIQRGI</sequence>
<dbReference type="CDD" id="cd03192">
    <property type="entry name" value="GST_C_Sigma_like"/>
    <property type="match status" value="1"/>
</dbReference>
<dbReference type="AlphaFoldDB" id="A0AAV4GKT5"/>
<comment type="caution">
    <text evidence="3">The sequence shown here is derived from an EMBL/GenBank/DDBJ whole genome shotgun (WGS) entry which is preliminary data.</text>
</comment>
<dbReference type="CDD" id="cd03039">
    <property type="entry name" value="GST_N_Sigma_like"/>
    <property type="match status" value="1"/>
</dbReference>
<dbReference type="PROSITE" id="PS50404">
    <property type="entry name" value="GST_NTER"/>
    <property type="match status" value="1"/>
</dbReference>
<dbReference type="GO" id="GO:0006749">
    <property type="term" value="P:glutathione metabolic process"/>
    <property type="evidence" value="ECO:0007669"/>
    <property type="project" value="TreeGrafter"/>
</dbReference>
<dbReference type="InterPro" id="IPR004045">
    <property type="entry name" value="Glutathione_S-Trfase_N"/>
</dbReference>
<protein>
    <submittedName>
        <fullName evidence="3">Glutathione S-transferase</fullName>
    </submittedName>
</protein>
<feature type="domain" description="GST N-terminal" evidence="1">
    <location>
        <begin position="2"/>
        <end position="79"/>
    </location>
</feature>
<reference evidence="3 4" key="1">
    <citation type="journal article" date="2021" name="Elife">
        <title>Chloroplast acquisition without the gene transfer in kleptoplastic sea slugs, Plakobranchus ocellatus.</title>
        <authorList>
            <person name="Maeda T."/>
            <person name="Takahashi S."/>
            <person name="Yoshida T."/>
            <person name="Shimamura S."/>
            <person name="Takaki Y."/>
            <person name="Nagai Y."/>
            <person name="Toyoda A."/>
            <person name="Suzuki Y."/>
            <person name="Arimoto A."/>
            <person name="Ishii H."/>
            <person name="Satoh N."/>
            <person name="Nishiyama T."/>
            <person name="Hasebe M."/>
            <person name="Maruyama T."/>
            <person name="Minagawa J."/>
            <person name="Obokata J."/>
            <person name="Shigenobu S."/>
        </authorList>
    </citation>
    <scope>NUCLEOTIDE SEQUENCE [LARGE SCALE GENOMIC DNA]</scope>
</reference>
<dbReference type="InterPro" id="IPR036249">
    <property type="entry name" value="Thioredoxin-like_sf"/>
</dbReference>
<dbReference type="PROSITE" id="PS50405">
    <property type="entry name" value="GST_CTER"/>
    <property type="match status" value="1"/>
</dbReference>
<dbReference type="InterPro" id="IPR050213">
    <property type="entry name" value="GST_superfamily"/>
</dbReference>
<dbReference type="SFLD" id="SFLDG00363">
    <property type="entry name" value="AMPS_(cytGST):_Alpha-__Mu-__Pi"/>
    <property type="match status" value="1"/>
</dbReference>
<dbReference type="EMBL" id="BMAT01012109">
    <property type="protein sequence ID" value="GFR86143.1"/>
    <property type="molecule type" value="Genomic_DNA"/>
</dbReference>
<dbReference type="GO" id="GO:0004364">
    <property type="term" value="F:glutathione transferase activity"/>
    <property type="evidence" value="ECO:0007669"/>
    <property type="project" value="TreeGrafter"/>
</dbReference>
<dbReference type="InterPro" id="IPR004046">
    <property type="entry name" value="GST_C"/>
</dbReference>
<evidence type="ECO:0000259" key="2">
    <source>
        <dbReference type="PROSITE" id="PS50405"/>
    </source>
</evidence>
<dbReference type="InterPro" id="IPR040079">
    <property type="entry name" value="Glutathione_S-Trfase"/>
</dbReference>
<dbReference type="SUPFAM" id="SSF52833">
    <property type="entry name" value="Thioredoxin-like"/>
    <property type="match status" value="1"/>
</dbReference>
<dbReference type="InterPro" id="IPR036282">
    <property type="entry name" value="Glutathione-S-Trfase_C_sf"/>
</dbReference>
<gene>
    <name evidence="3" type="ORF">ElyMa_006045600</name>
</gene>
<dbReference type="Pfam" id="PF02798">
    <property type="entry name" value="GST_N"/>
    <property type="match status" value="1"/>
</dbReference>
<dbReference type="SFLD" id="SFLDS00019">
    <property type="entry name" value="Glutathione_Transferase_(cytos"/>
    <property type="match status" value="1"/>
</dbReference>
<dbReference type="Proteomes" id="UP000762676">
    <property type="component" value="Unassembled WGS sequence"/>
</dbReference>
<organism evidence="3 4">
    <name type="scientific">Elysia marginata</name>
    <dbReference type="NCBI Taxonomy" id="1093978"/>
    <lineage>
        <taxon>Eukaryota</taxon>
        <taxon>Metazoa</taxon>
        <taxon>Spiralia</taxon>
        <taxon>Lophotrochozoa</taxon>
        <taxon>Mollusca</taxon>
        <taxon>Gastropoda</taxon>
        <taxon>Heterobranchia</taxon>
        <taxon>Euthyneura</taxon>
        <taxon>Panpulmonata</taxon>
        <taxon>Sacoglossa</taxon>
        <taxon>Placobranchoidea</taxon>
        <taxon>Plakobranchidae</taxon>
        <taxon>Elysia</taxon>
    </lineage>
</organism>
<dbReference type="SFLD" id="SFLDG01205">
    <property type="entry name" value="AMPS.1"/>
    <property type="match status" value="1"/>
</dbReference>